<protein>
    <recommendedName>
        <fullName evidence="2">Outer membrane protein beta-barrel domain-containing protein</fullName>
    </recommendedName>
</protein>
<dbReference type="InterPro" id="IPR025665">
    <property type="entry name" value="Beta-barrel_OMP_2"/>
</dbReference>
<sequence>MNRVLLLTAGLSLSLFCRAQNDTTGVGKVTAPAGDTLRVGNLLIIRNGAKDGTGDEPSLRIKTRREHNSYRPSNISTNWCIVDLGIASINDQTVYSSAAAQQFAPGATKDWFKLRYGFLPKSVDVNIWLFMQRINLINHVVNLKYGLGVELNNYRYEYNIRYLTNPTKVIMDTIQYSKDKLATDYVTMPVMLNFNFTPHRFHPIGFSAGASFGYLYSSRQKFISAAHGKQKTFNDFDLNSWKISYVGELELGWINLYGSYAARSIFSRGLDQIPYNFGIRIGNW</sequence>
<feature type="domain" description="Outer membrane protein beta-barrel" evidence="2">
    <location>
        <begin position="143"/>
        <end position="259"/>
    </location>
</feature>
<evidence type="ECO:0000259" key="2">
    <source>
        <dbReference type="Pfam" id="PF13568"/>
    </source>
</evidence>
<dbReference type="Pfam" id="PF13568">
    <property type="entry name" value="OMP_b-brl_2"/>
    <property type="match status" value="1"/>
</dbReference>
<keyword evidence="4" id="KW-1185">Reference proteome</keyword>
<reference evidence="3" key="1">
    <citation type="journal article" date="2014" name="Int. J. Syst. Evol. Microbiol.">
        <title>Complete genome sequence of Corynebacterium casei LMG S-19264T (=DSM 44701T), isolated from a smear-ripened cheese.</title>
        <authorList>
            <consortium name="US DOE Joint Genome Institute (JGI-PGF)"/>
            <person name="Walter F."/>
            <person name="Albersmeier A."/>
            <person name="Kalinowski J."/>
            <person name="Ruckert C."/>
        </authorList>
    </citation>
    <scope>NUCLEOTIDE SEQUENCE</scope>
    <source>
        <strain evidence="3">CGMCC 1.15448</strain>
    </source>
</reference>
<reference evidence="3" key="2">
    <citation type="submission" date="2020-09" db="EMBL/GenBank/DDBJ databases">
        <authorList>
            <person name="Sun Q."/>
            <person name="Zhou Y."/>
        </authorList>
    </citation>
    <scope>NUCLEOTIDE SEQUENCE</scope>
    <source>
        <strain evidence="3">CGMCC 1.15448</strain>
    </source>
</reference>
<keyword evidence="1" id="KW-0732">Signal</keyword>
<evidence type="ECO:0000256" key="1">
    <source>
        <dbReference type="SAM" id="SignalP"/>
    </source>
</evidence>
<proteinExistence type="predicted"/>
<evidence type="ECO:0000313" key="4">
    <source>
        <dbReference type="Proteomes" id="UP000607559"/>
    </source>
</evidence>
<dbReference type="EMBL" id="BMJC01000004">
    <property type="protein sequence ID" value="GGB09156.1"/>
    <property type="molecule type" value="Genomic_DNA"/>
</dbReference>
<accession>A0A8J2XUA9</accession>
<comment type="caution">
    <text evidence="3">The sequence shown here is derived from an EMBL/GenBank/DDBJ whole genome shotgun (WGS) entry which is preliminary data.</text>
</comment>
<gene>
    <name evidence="3" type="ORF">GCM10011511_35880</name>
</gene>
<dbReference type="Proteomes" id="UP000607559">
    <property type="component" value="Unassembled WGS sequence"/>
</dbReference>
<feature type="chain" id="PRO_5035300139" description="Outer membrane protein beta-barrel domain-containing protein" evidence="1">
    <location>
        <begin position="20"/>
        <end position="284"/>
    </location>
</feature>
<feature type="signal peptide" evidence="1">
    <location>
        <begin position="1"/>
        <end position="19"/>
    </location>
</feature>
<dbReference type="AlphaFoldDB" id="A0A8J2XUA9"/>
<organism evidence="3 4">
    <name type="scientific">Puia dinghuensis</name>
    <dbReference type="NCBI Taxonomy" id="1792502"/>
    <lineage>
        <taxon>Bacteria</taxon>
        <taxon>Pseudomonadati</taxon>
        <taxon>Bacteroidota</taxon>
        <taxon>Chitinophagia</taxon>
        <taxon>Chitinophagales</taxon>
        <taxon>Chitinophagaceae</taxon>
        <taxon>Puia</taxon>
    </lineage>
</organism>
<evidence type="ECO:0000313" key="3">
    <source>
        <dbReference type="EMBL" id="GGB09156.1"/>
    </source>
</evidence>
<dbReference type="RefSeq" id="WP_188934218.1">
    <property type="nucleotide sequence ID" value="NZ_BMJC01000004.1"/>
</dbReference>
<name>A0A8J2XUA9_9BACT</name>